<gene>
    <name evidence="2" type="ORF">BHU72_03430</name>
</gene>
<evidence type="ECO:0000313" key="3">
    <source>
        <dbReference type="Proteomes" id="UP000095255"/>
    </source>
</evidence>
<name>A0A1E5L798_9FIRM</name>
<evidence type="ECO:0000313" key="2">
    <source>
        <dbReference type="EMBL" id="OEH85843.1"/>
    </source>
</evidence>
<comment type="caution">
    <text evidence="2">The sequence shown here is derived from an EMBL/GenBank/DDBJ whole genome shotgun (WGS) entry which is preliminary data.</text>
</comment>
<dbReference type="STRING" id="1390249.BHU72_03430"/>
<organism evidence="2 3">
    <name type="scientific">Desulfuribacillus stibiiarsenatis</name>
    <dbReference type="NCBI Taxonomy" id="1390249"/>
    <lineage>
        <taxon>Bacteria</taxon>
        <taxon>Bacillati</taxon>
        <taxon>Bacillota</taxon>
        <taxon>Desulfuribacillia</taxon>
        <taxon>Desulfuribacillales</taxon>
        <taxon>Desulfuribacillaceae</taxon>
        <taxon>Desulfuribacillus</taxon>
    </lineage>
</organism>
<feature type="compositionally biased region" description="Basic residues" evidence="1">
    <location>
        <begin position="82"/>
        <end position="96"/>
    </location>
</feature>
<dbReference type="EMBL" id="MJAT01000012">
    <property type="protein sequence ID" value="OEH85843.1"/>
    <property type="molecule type" value="Genomic_DNA"/>
</dbReference>
<dbReference type="OrthoDB" id="2476294at2"/>
<feature type="compositionally biased region" description="Polar residues" evidence="1">
    <location>
        <begin position="68"/>
        <end position="81"/>
    </location>
</feature>
<feature type="compositionally biased region" description="Basic and acidic residues" evidence="1">
    <location>
        <begin position="53"/>
        <end position="67"/>
    </location>
</feature>
<keyword evidence="3" id="KW-1185">Reference proteome</keyword>
<sequence>MSLKAIDLQMSIPRAHDLGKIQEQLQQRPVNDQVQLSEDQRKEIAKQQQKTTEASKTDKEKIKDQSKNKNQQELAEQNSATKQKKMASKKNIHPYKGHTLDISL</sequence>
<reference evidence="2 3" key="1">
    <citation type="submission" date="2016-09" db="EMBL/GenBank/DDBJ databases">
        <title>Desulfuribacillus arsenicus sp. nov., an obligately anaerobic, dissimilatory arsenic- and antimonate-reducing bacterium isolated from anoxic sediments.</title>
        <authorList>
            <person name="Abin C.A."/>
            <person name="Hollibaugh J.T."/>
        </authorList>
    </citation>
    <scope>NUCLEOTIDE SEQUENCE [LARGE SCALE GENOMIC DNA]</scope>
    <source>
        <strain evidence="2 3">MLFW-2</strain>
    </source>
</reference>
<protein>
    <submittedName>
        <fullName evidence="2">Uncharacterized protein</fullName>
    </submittedName>
</protein>
<feature type="region of interest" description="Disordered" evidence="1">
    <location>
        <begin position="25"/>
        <end position="104"/>
    </location>
</feature>
<feature type="compositionally biased region" description="Polar residues" evidence="1">
    <location>
        <begin position="25"/>
        <end position="37"/>
    </location>
</feature>
<evidence type="ECO:0000256" key="1">
    <source>
        <dbReference type="SAM" id="MobiDB-lite"/>
    </source>
</evidence>
<proteinExistence type="predicted"/>
<dbReference type="AlphaFoldDB" id="A0A1E5L798"/>
<accession>A0A1E5L798</accession>
<dbReference type="Proteomes" id="UP000095255">
    <property type="component" value="Unassembled WGS sequence"/>
</dbReference>
<dbReference type="RefSeq" id="WP_069701926.1">
    <property type="nucleotide sequence ID" value="NZ_MJAT01000012.1"/>
</dbReference>